<name>A0A6V8KAN9_9ACTN</name>
<gene>
    <name evidence="2" type="ORF">Phou_036280</name>
</gene>
<comment type="caution">
    <text evidence="2">The sequence shown here is derived from an EMBL/GenBank/DDBJ whole genome shotgun (WGS) entry which is preliminary data.</text>
</comment>
<proteinExistence type="predicted"/>
<feature type="transmembrane region" description="Helical" evidence="1">
    <location>
        <begin position="77"/>
        <end position="95"/>
    </location>
</feature>
<evidence type="ECO:0000256" key="1">
    <source>
        <dbReference type="SAM" id="Phobius"/>
    </source>
</evidence>
<evidence type="ECO:0000313" key="2">
    <source>
        <dbReference type="EMBL" id="GFJ79448.1"/>
    </source>
</evidence>
<dbReference type="EMBL" id="BLPF01000001">
    <property type="protein sequence ID" value="GFJ79448.1"/>
    <property type="molecule type" value="Genomic_DNA"/>
</dbReference>
<dbReference type="Proteomes" id="UP000482800">
    <property type="component" value="Unassembled WGS sequence"/>
</dbReference>
<feature type="transmembrane region" description="Helical" evidence="1">
    <location>
        <begin position="107"/>
        <end position="127"/>
    </location>
</feature>
<keyword evidence="3" id="KW-1185">Reference proteome</keyword>
<evidence type="ECO:0000313" key="3">
    <source>
        <dbReference type="Proteomes" id="UP000482800"/>
    </source>
</evidence>
<reference evidence="2 3" key="2">
    <citation type="submission" date="2020-03" db="EMBL/GenBank/DDBJ databases">
        <authorList>
            <person name="Ichikawa N."/>
            <person name="Kimura A."/>
            <person name="Kitahashi Y."/>
            <person name="Uohara A."/>
        </authorList>
    </citation>
    <scope>NUCLEOTIDE SEQUENCE [LARGE SCALE GENOMIC DNA]</scope>
    <source>
        <strain evidence="2 3">NBRC 108639</strain>
    </source>
</reference>
<accession>A0A6V8KAN9</accession>
<keyword evidence="1" id="KW-1133">Transmembrane helix</keyword>
<keyword evidence="1" id="KW-0472">Membrane</keyword>
<dbReference type="AlphaFoldDB" id="A0A6V8KAN9"/>
<dbReference type="RefSeq" id="WP_173056983.1">
    <property type="nucleotide sequence ID" value="NZ_BLPF01000001.1"/>
</dbReference>
<keyword evidence="1" id="KW-0812">Transmembrane</keyword>
<protein>
    <submittedName>
        <fullName evidence="2">Uncharacterized protein</fullName>
    </submittedName>
</protein>
<organism evidence="2 3">
    <name type="scientific">Phytohabitans houttuyneae</name>
    <dbReference type="NCBI Taxonomy" id="1076126"/>
    <lineage>
        <taxon>Bacteria</taxon>
        <taxon>Bacillati</taxon>
        <taxon>Actinomycetota</taxon>
        <taxon>Actinomycetes</taxon>
        <taxon>Micromonosporales</taxon>
        <taxon>Micromonosporaceae</taxon>
    </lineage>
</organism>
<sequence>MWTEAQLDACEQHHIRSLRPLYNIDHNGGNPNRIPPWEAVAQRQAREPGWTPHQPPAVPYPRYAPYAGWTWRQWRRVLLAGLWLLLAGGLWWTAADVWHGWDGPRNAAVGASVPYGVAGAARLRRWWRRLGRRPRRRR</sequence>
<reference evidence="2 3" key="1">
    <citation type="submission" date="2020-03" db="EMBL/GenBank/DDBJ databases">
        <title>Whole genome shotgun sequence of Phytohabitans houttuyneae NBRC 108639.</title>
        <authorList>
            <person name="Komaki H."/>
            <person name="Tamura T."/>
        </authorList>
    </citation>
    <scope>NUCLEOTIDE SEQUENCE [LARGE SCALE GENOMIC DNA]</scope>
    <source>
        <strain evidence="2 3">NBRC 108639</strain>
    </source>
</reference>